<organism evidence="1 2">
    <name type="scientific">Psophocarpus tetragonolobus</name>
    <name type="common">Winged bean</name>
    <name type="synonym">Dolichos tetragonolobus</name>
    <dbReference type="NCBI Taxonomy" id="3891"/>
    <lineage>
        <taxon>Eukaryota</taxon>
        <taxon>Viridiplantae</taxon>
        <taxon>Streptophyta</taxon>
        <taxon>Embryophyta</taxon>
        <taxon>Tracheophyta</taxon>
        <taxon>Spermatophyta</taxon>
        <taxon>Magnoliopsida</taxon>
        <taxon>eudicotyledons</taxon>
        <taxon>Gunneridae</taxon>
        <taxon>Pentapetalae</taxon>
        <taxon>rosids</taxon>
        <taxon>fabids</taxon>
        <taxon>Fabales</taxon>
        <taxon>Fabaceae</taxon>
        <taxon>Papilionoideae</taxon>
        <taxon>50 kb inversion clade</taxon>
        <taxon>NPAAA clade</taxon>
        <taxon>indigoferoid/millettioid clade</taxon>
        <taxon>Phaseoleae</taxon>
        <taxon>Psophocarpus</taxon>
    </lineage>
</organism>
<name>A0AAN9SQE7_PSOTE</name>
<keyword evidence="2" id="KW-1185">Reference proteome</keyword>
<evidence type="ECO:0000313" key="1">
    <source>
        <dbReference type="EMBL" id="KAK7400935.1"/>
    </source>
</evidence>
<dbReference type="Proteomes" id="UP001386955">
    <property type="component" value="Unassembled WGS sequence"/>
</dbReference>
<dbReference type="AlphaFoldDB" id="A0AAN9SQE7"/>
<proteinExistence type="predicted"/>
<protein>
    <submittedName>
        <fullName evidence="1">Uncharacterized protein</fullName>
    </submittedName>
</protein>
<accession>A0AAN9SQE7</accession>
<gene>
    <name evidence="1" type="ORF">VNO78_12244</name>
</gene>
<reference evidence="1 2" key="1">
    <citation type="submission" date="2024-01" db="EMBL/GenBank/DDBJ databases">
        <title>The genomes of 5 underutilized Papilionoideae crops provide insights into root nodulation and disease resistanc.</title>
        <authorList>
            <person name="Jiang F."/>
        </authorList>
    </citation>
    <scope>NUCLEOTIDE SEQUENCE [LARGE SCALE GENOMIC DNA]</scope>
    <source>
        <strain evidence="1">DUOXIRENSHENG_FW03</strain>
        <tissue evidence="1">Leaves</tissue>
    </source>
</reference>
<dbReference type="EMBL" id="JAYMYS010000003">
    <property type="protein sequence ID" value="KAK7400935.1"/>
    <property type="molecule type" value="Genomic_DNA"/>
</dbReference>
<evidence type="ECO:0000313" key="2">
    <source>
        <dbReference type="Proteomes" id="UP001386955"/>
    </source>
</evidence>
<sequence>MLMVRLHELISQIYCFALESCFCLIGLTQGLASICSHCCDDACCCCYVVIDVGNRWMVNPEVFVGISSYLVKVRAIGKDFDIGYLSFASLFYEVEFVAMMKGLEVMAGKWVRIVGSMVREGVK</sequence>
<comment type="caution">
    <text evidence="1">The sequence shown here is derived from an EMBL/GenBank/DDBJ whole genome shotgun (WGS) entry which is preliminary data.</text>
</comment>